<dbReference type="PANTHER" id="PTHR43591:SF24">
    <property type="entry name" value="2-METHOXY-6-POLYPRENYL-1,4-BENZOQUINOL METHYLASE, MITOCHONDRIAL"/>
    <property type="match status" value="1"/>
</dbReference>
<accession>A0A0F9ABE7</accession>
<name>A0A0F9ABE7_9ZZZZ</name>
<keyword evidence="1" id="KW-0489">Methyltransferase</keyword>
<dbReference type="EMBL" id="LAZR01058588">
    <property type="protein sequence ID" value="KKK69561.1"/>
    <property type="molecule type" value="Genomic_DNA"/>
</dbReference>
<keyword evidence="3" id="KW-0949">S-adenosyl-L-methionine</keyword>
<evidence type="ECO:0000256" key="2">
    <source>
        <dbReference type="ARBA" id="ARBA00022679"/>
    </source>
</evidence>
<evidence type="ECO:0000256" key="1">
    <source>
        <dbReference type="ARBA" id="ARBA00022603"/>
    </source>
</evidence>
<dbReference type="HAMAP" id="MF_01813">
    <property type="entry name" value="MenG_UbiE_methyltr"/>
    <property type="match status" value="1"/>
</dbReference>
<dbReference type="InterPro" id="IPR029063">
    <property type="entry name" value="SAM-dependent_MTases_sf"/>
</dbReference>
<comment type="caution">
    <text evidence="4">The sequence shown here is derived from an EMBL/GenBank/DDBJ whole genome shotgun (WGS) entry which is preliminary data.</text>
</comment>
<organism evidence="4">
    <name type="scientific">marine sediment metagenome</name>
    <dbReference type="NCBI Taxonomy" id="412755"/>
    <lineage>
        <taxon>unclassified sequences</taxon>
        <taxon>metagenomes</taxon>
        <taxon>ecological metagenomes</taxon>
    </lineage>
</organism>
<dbReference type="GO" id="GO:0008168">
    <property type="term" value="F:methyltransferase activity"/>
    <property type="evidence" value="ECO:0007669"/>
    <property type="project" value="UniProtKB-KW"/>
</dbReference>
<evidence type="ECO:0000313" key="4">
    <source>
        <dbReference type="EMBL" id="KKK69561.1"/>
    </source>
</evidence>
<dbReference type="CDD" id="cd02440">
    <property type="entry name" value="AdoMet_MTases"/>
    <property type="match status" value="1"/>
</dbReference>
<dbReference type="InterPro" id="IPR004033">
    <property type="entry name" value="UbiE/COQ5_MeTrFase"/>
</dbReference>
<dbReference type="InterPro" id="IPR023576">
    <property type="entry name" value="UbiE/COQ5_MeTrFase_CS"/>
</dbReference>
<dbReference type="PANTHER" id="PTHR43591">
    <property type="entry name" value="METHYLTRANSFERASE"/>
    <property type="match status" value="1"/>
</dbReference>
<dbReference type="PROSITE" id="PS51608">
    <property type="entry name" value="SAM_MT_UBIE"/>
    <property type="match status" value="1"/>
</dbReference>
<dbReference type="SUPFAM" id="SSF53335">
    <property type="entry name" value="S-adenosyl-L-methionine-dependent methyltransferases"/>
    <property type="match status" value="1"/>
</dbReference>
<gene>
    <name evidence="4" type="ORF">LCGC14_2932790</name>
</gene>
<dbReference type="GO" id="GO:0032259">
    <property type="term" value="P:methylation"/>
    <property type="evidence" value="ECO:0007669"/>
    <property type="project" value="UniProtKB-KW"/>
</dbReference>
<dbReference type="AlphaFoldDB" id="A0A0F9ABE7"/>
<dbReference type="Gene3D" id="3.40.50.150">
    <property type="entry name" value="Vaccinia Virus protein VP39"/>
    <property type="match status" value="1"/>
</dbReference>
<sequence>MSKEAIKNPEVKHYEVAEDLTQVKRPETEERVQAFFSSVAKRYDIANTFMSFGQHYPWKKLAAKVVEPKEGQAGIDVCAGTDDIAILLARKVGASGKVVALDFNKEMQDIGKFKSEKHGLDGIIEHVEGDAEQLPFDDNSFDFLTIGTAARHLRIPNALAEWFRVLKPGAKMACLEFFAPPNRLWRSMYNWYSYKVMPKVGTIVSGDKTGVYNYLPDSIRVFYTEERFKELMEEAGFVDCNYARRSGGIACIHWGTKP</sequence>
<keyword evidence="2" id="KW-0808">Transferase</keyword>
<evidence type="ECO:0008006" key="5">
    <source>
        <dbReference type="Google" id="ProtNLM"/>
    </source>
</evidence>
<dbReference type="Pfam" id="PF01209">
    <property type="entry name" value="Ubie_methyltran"/>
    <property type="match status" value="1"/>
</dbReference>
<protein>
    <recommendedName>
        <fullName evidence="5">Demethylmenaquinone methyltransferase</fullName>
    </recommendedName>
</protein>
<reference evidence="4" key="1">
    <citation type="journal article" date="2015" name="Nature">
        <title>Complex archaea that bridge the gap between prokaryotes and eukaryotes.</title>
        <authorList>
            <person name="Spang A."/>
            <person name="Saw J.H."/>
            <person name="Jorgensen S.L."/>
            <person name="Zaremba-Niedzwiedzka K."/>
            <person name="Martijn J."/>
            <person name="Lind A.E."/>
            <person name="van Eijk R."/>
            <person name="Schleper C."/>
            <person name="Guy L."/>
            <person name="Ettema T.J."/>
        </authorList>
    </citation>
    <scope>NUCLEOTIDE SEQUENCE</scope>
</reference>
<proteinExistence type="inferred from homology"/>
<dbReference type="GO" id="GO:0042181">
    <property type="term" value="P:ketone biosynthetic process"/>
    <property type="evidence" value="ECO:0007669"/>
    <property type="project" value="UniProtKB-ARBA"/>
</dbReference>
<dbReference type="PROSITE" id="PS01183">
    <property type="entry name" value="UBIE_1"/>
    <property type="match status" value="1"/>
</dbReference>
<evidence type="ECO:0000256" key="3">
    <source>
        <dbReference type="ARBA" id="ARBA00022691"/>
    </source>
</evidence>
<dbReference type="NCBIfam" id="TIGR01934">
    <property type="entry name" value="MenG_MenH_UbiE"/>
    <property type="match status" value="1"/>
</dbReference>